<feature type="domain" description="Response regulatory" evidence="4">
    <location>
        <begin position="3"/>
        <end position="125"/>
    </location>
</feature>
<dbReference type="Gene3D" id="3.40.50.2300">
    <property type="match status" value="1"/>
</dbReference>
<evidence type="ECO:0000259" key="5">
    <source>
        <dbReference type="PROSITE" id="PS50930"/>
    </source>
</evidence>
<evidence type="ECO:0000256" key="3">
    <source>
        <dbReference type="PROSITE-ProRule" id="PRU00169"/>
    </source>
</evidence>
<dbReference type="PANTHER" id="PTHR37299:SF1">
    <property type="entry name" value="STAGE 0 SPORULATION PROTEIN A HOMOLOG"/>
    <property type="match status" value="1"/>
</dbReference>
<dbReference type="Pfam" id="PF04397">
    <property type="entry name" value="LytTR"/>
    <property type="match status" value="1"/>
</dbReference>
<sequence length="242" mass="28322">MFSVAVCDDEVIFAEHIAAICNNILKEHFKKEEAFSVHLFSNGHDLIAKHGNSIWYDIIFLDILMDQIDGITVAANIRKKDKNVKIVFLTSSIEFALKGYEVQAYQYLMKSFNESNERKQLEIIMDQIISEKNKGKWFFFKDGTGFRRISTDNILYFEISGRKTAIHTTNGKIILNEKLSEISKQLDKEQFIQCHQSYIVNFKYAVEIQRYKLFLTNEEMIPLSRKYWESVKTAFLKNVSTR</sequence>
<keyword evidence="7" id="KW-1185">Reference proteome</keyword>
<feature type="modified residue" description="4-aspartylphosphate" evidence="3">
    <location>
        <position position="62"/>
    </location>
</feature>
<dbReference type="RefSeq" id="WP_227018748.1">
    <property type="nucleotide sequence ID" value="NZ_JAGSND010000007.1"/>
</dbReference>
<evidence type="ECO:0000313" key="6">
    <source>
        <dbReference type="EMBL" id="MBR0598627.1"/>
    </source>
</evidence>
<organism evidence="6 7">
    <name type="scientific">Sinanaerobacter chloroacetimidivorans</name>
    <dbReference type="NCBI Taxonomy" id="2818044"/>
    <lineage>
        <taxon>Bacteria</taxon>
        <taxon>Bacillati</taxon>
        <taxon>Bacillota</taxon>
        <taxon>Clostridia</taxon>
        <taxon>Peptostreptococcales</taxon>
        <taxon>Anaerovoracaceae</taxon>
        <taxon>Sinanaerobacter</taxon>
    </lineage>
</organism>
<dbReference type="GO" id="GO:0000156">
    <property type="term" value="F:phosphorelay response regulator activity"/>
    <property type="evidence" value="ECO:0007669"/>
    <property type="project" value="InterPro"/>
</dbReference>
<dbReference type="PANTHER" id="PTHR37299">
    <property type="entry name" value="TRANSCRIPTIONAL REGULATOR-RELATED"/>
    <property type="match status" value="1"/>
</dbReference>
<feature type="domain" description="HTH LytTR-type" evidence="5">
    <location>
        <begin position="138"/>
        <end position="237"/>
    </location>
</feature>
<dbReference type="EMBL" id="JAGSND010000007">
    <property type="protein sequence ID" value="MBR0598627.1"/>
    <property type="molecule type" value="Genomic_DNA"/>
</dbReference>
<proteinExistence type="predicted"/>
<evidence type="ECO:0000256" key="2">
    <source>
        <dbReference type="ARBA" id="ARBA00024867"/>
    </source>
</evidence>
<dbReference type="InterPro" id="IPR001789">
    <property type="entry name" value="Sig_transdc_resp-reg_receiver"/>
</dbReference>
<dbReference type="InterPro" id="IPR007492">
    <property type="entry name" value="LytTR_DNA-bd_dom"/>
</dbReference>
<accession>A0A8J8B2D9</accession>
<dbReference type="PROSITE" id="PS50110">
    <property type="entry name" value="RESPONSE_REGULATORY"/>
    <property type="match status" value="1"/>
</dbReference>
<dbReference type="InterPro" id="IPR011006">
    <property type="entry name" value="CheY-like_superfamily"/>
</dbReference>
<dbReference type="Pfam" id="PF00072">
    <property type="entry name" value="Response_reg"/>
    <property type="match status" value="1"/>
</dbReference>
<dbReference type="GO" id="GO:0003677">
    <property type="term" value="F:DNA binding"/>
    <property type="evidence" value="ECO:0007669"/>
    <property type="project" value="InterPro"/>
</dbReference>
<evidence type="ECO:0000256" key="1">
    <source>
        <dbReference type="ARBA" id="ARBA00018672"/>
    </source>
</evidence>
<dbReference type="SUPFAM" id="SSF52172">
    <property type="entry name" value="CheY-like"/>
    <property type="match status" value="1"/>
</dbReference>
<keyword evidence="3" id="KW-0597">Phosphoprotein</keyword>
<dbReference type="Proteomes" id="UP000675664">
    <property type="component" value="Unassembled WGS sequence"/>
</dbReference>
<dbReference type="AlphaFoldDB" id="A0A8J8B2D9"/>
<dbReference type="SMART" id="SM00850">
    <property type="entry name" value="LytTR"/>
    <property type="match status" value="1"/>
</dbReference>
<protein>
    <recommendedName>
        <fullName evidence="1">Stage 0 sporulation protein A homolog</fullName>
    </recommendedName>
</protein>
<reference evidence="6" key="1">
    <citation type="submission" date="2021-04" db="EMBL/GenBank/DDBJ databases">
        <title>Sinoanaerobacter chloroacetimidivorans sp. nov., an obligate anaerobic bacterium isolated from anaerobic sludge.</title>
        <authorList>
            <person name="Bao Y."/>
        </authorList>
    </citation>
    <scope>NUCLEOTIDE SEQUENCE</scope>
    <source>
        <strain evidence="6">BAD-6</strain>
    </source>
</reference>
<evidence type="ECO:0000259" key="4">
    <source>
        <dbReference type="PROSITE" id="PS50110"/>
    </source>
</evidence>
<dbReference type="PROSITE" id="PS50930">
    <property type="entry name" value="HTH_LYTTR"/>
    <property type="match status" value="1"/>
</dbReference>
<evidence type="ECO:0000313" key="7">
    <source>
        <dbReference type="Proteomes" id="UP000675664"/>
    </source>
</evidence>
<name>A0A8J8B2D9_9FIRM</name>
<dbReference type="SMART" id="SM00448">
    <property type="entry name" value="REC"/>
    <property type="match status" value="1"/>
</dbReference>
<comment type="caution">
    <text evidence="6">The sequence shown here is derived from an EMBL/GenBank/DDBJ whole genome shotgun (WGS) entry which is preliminary data.</text>
</comment>
<dbReference type="InterPro" id="IPR046947">
    <property type="entry name" value="LytR-like"/>
</dbReference>
<comment type="function">
    <text evidence="2">May play the central regulatory role in sporulation. It may be an element of the effector pathway responsible for the activation of sporulation genes in response to nutritional stress. Spo0A may act in concert with spo0H (a sigma factor) to control the expression of some genes that are critical to the sporulation process.</text>
</comment>
<dbReference type="Gene3D" id="2.40.50.1020">
    <property type="entry name" value="LytTr DNA-binding domain"/>
    <property type="match status" value="1"/>
</dbReference>
<reference evidence="6" key="2">
    <citation type="submission" date="2021-04" db="EMBL/GenBank/DDBJ databases">
        <authorList>
            <person name="Liu J."/>
        </authorList>
    </citation>
    <scope>NUCLEOTIDE SEQUENCE</scope>
    <source>
        <strain evidence="6">BAD-6</strain>
    </source>
</reference>
<gene>
    <name evidence="6" type="ORF">KCX82_12120</name>
</gene>